<evidence type="ECO:0000313" key="2">
    <source>
        <dbReference type="EMBL" id="MBB5867131.1"/>
    </source>
</evidence>
<proteinExistence type="predicted"/>
<evidence type="ECO:0000313" key="3">
    <source>
        <dbReference type="Proteomes" id="UP000587527"/>
    </source>
</evidence>
<feature type="chain" id="PRO_5032684629" description="Lipoprotein" evidence="1">
    <location>
        <begin position="25"/>
        <end position="153"/>
    </location>
</feature>
<evidence type="ECO:0008006" key="4">
    <source>
        <dbReference type="Google" id="ProtNLM"/>
    </source>
</evidence>
<feature type="signal peptide" evidence="1">
    <location>
        <begin position="1"/>
        <end position="24"/>
    </location>
</feature>
<dbReference type="Proteomes" id="UP000587527">
    <property type="component" value="Unassembled WGS sequence"/>
</dbReference>
<dbReference type="EMBL" id="JACHMN010000001">
    <property type="protein sequence ID" value="MBB5867131.1"/>
    <property type="molecule type" value="Genomic_DNA"/>
</dbReference>
<sequence>MTTRLHLVSILTWTSLAAVLPACSATTPSAPARSAASSTEGDAAVWTLEPGQSPQRSSTKFRALVTRLGCNGGVTGQVSAPRIRTSESEVVVTFTVAPKQLGAATCPGNDQVPYEVVLGEPLGGRSLVDGECLPGEQAATTSFCYPDAIRFTP</sequence>
<protein>
    <recommendedName>
        <fullName evidence="4">Lipoprotein</fullName>
    </recommendedName>
</protein>
<organism evidence="2 3">
    <name type="scientific">Allocatelliglobosispora scoriae</name>
    <dbReference type="NCBI Taxonomy" id="643052"/>
    <lineage>
        <taxon>Bacteria</taxon>
        <taxon>Bacillati</taxon>
        <taxon>Actinomycetota</taxon>
        <taxon>Actinomycetes</taxon>
        <taxon>Micromonosporales</taxon>
        <taxon>Micromonosporaceae</taxon>
        <taxon>Allocatelliglobosispora</taxon>
    </lineage>
</organism>
<dbReference type="RefSeq" id="WP_184831519.1">
    <property type="nucleotide sequence ID" value="NZ_JACHMN010000001.1"/>
</dbReference>
<accession>A0A841BJQ5</accession>
<comment type="caution">
    <text evidence="2">The sequence shown here is derived from an EMBL/GenBank/DDBJ whole genome shotgun (WGS) entry which is preliminary data.</text>
</comment>
<gene>
    <name evidence="2" type="ORF">F4553_000510</name>
</gene>
<name>A0A841BJQ5_9ACTN</name>
<evidence type="ECO:0000256" key="1">
    <source>
        <dbReference type="SAM" id="SignalP"/>
    </source>
</evidence>
<dbReference type="AlphaFoldDB" id="A0A841BJQ5"/>
<reference evidence="2 3" key="1">
    <citation type="submission" date="2020-08" db="EMBL/GenBank/DDBJ databases">
        <title>Sequencing the genomes of 1000 actinobacteria strains.</title>
        <authorList>
            <person name="Klenk H.-P."/>
        </authorList>
    </citation>
    <scope>NUCLEOTIDE SEQUENCE [LARGE SCALE GENOMIC DNA]</scope>
    <source>
        <strain evidence="2 3">DSM 45362</strain>
    </source>
</reference>
<keyword evidence="3" id="KW-1185">Reference proteome</keyword>
<keyword evidence="1" id="KW-0732">Signal</keyword>